<dbReference type="SUPFAM" id="SSF52540">
    <property type="entry name" value="P-loop containing nucleoside triphosphate hydrolases"/>
    <property type="match status" value="1"/>
</dbReference>
<dbReference type="Proteomes" id="UP001500279">
    <property type="component" value="Unassembled WGS sequence"/>
</dbReference>
<dbReference type="EMBL" id="BAAAEW010000037">
    <property type="protein sequence ID" value="GAA0763562.1"/>
    <property type="molecule type" value="Genomic_DNA"/>
</dbReference>
<protein>
    <recommendedName>
        <fullName evidence="1">NACHT domain-containing protein</fullName>
    </recommendedName>
</protein>
<name>A0ABN1KDS0_9BURK</name>
<keyword evidence="3" id="KW-1185">Reference proteome</keyword>
<evidence type="ECO:0000259" key="1">
    <source>
        <dbReference type="PROSITE" id="PS50837"/>
    </source>
</evidence>
<proteinExistence type="predicted"/>
<dbReference type="InterPro" id="IPR007111">
    <property type="entry name" value="NACHT_NTPase"/>
</dbReference>
<evidence type="ECO:0000313" key="2">
    <source>
        <dbReference type="EMBL" id="GAA0763562.1"/>
    </source>
</evidence>
<gene>
    <name evidence="2" type="ORF">GCM10009107_49030</name>
</gene>
<dbReference type="PANTHER" id="PTHR46844">
    <property type="entry name" value="SLR5058 PROTEIN"/>
    <property type="match status" value="1"/>
</dbReference>
<reference evidence="2 3" key="1">
    <citation type="journal article" date="2019" name="Int. J. Syst. Evol. Microbiol.">
        <title>The Global Catalogue of Microorganisms (GCM) 10K type strain sequencing project: providing services to taxonomists for standard genome sequencing and annotation.</title>
        <authorList>
            <consortium name="The Broad Institute Genomics Platform"/>
            <consortium name="The Broad Institute Genome Sequencing Center for Infectious Disease"/>
            <person name="Wu L."/>
            <person name="Ma J."/>
        </authorList>
    </citation>
    <scope>NUCLEOTIDE SEQUENCE [LARGE SCALE GENOMIC DNA]</scope>
    <source>
        <strain evidence="2 3">JCM 15503</strain>
    </source>
</reference>
<organism evidence="2 3">
    <name type="scientific">Ideonella azotifigens</name>
    <dbReference type="NCBI Taxonomy" id="513160"/>
    <lineage>
        <taxon>Bacteria</taxon>
        <taxon>Pseudomonadati</taxon>
        <taxon>Pseudomonadota</taxon>
        <taxon>Betaproteobacteria</taxon>
        <taxon>Burkholderiales</taxon>
        <taxon>Sphaerotilaceae</taxon>
        <taxon>Ideonella</taxon>
    </lineage>
</organism>
<feature type="domain" description="NACHT" evidence="1">
    <location>
        <begin position="121"/>
        <end position="238"/>
    </location>
</feature>
<evidence type="ECO:0000313" key="3">
    <source>
        <dbReference type="Proteomes" id="UP001500279"/>
    </source>
</evidence>
<accession>A0ABN1KDS0</accession>
<dbReference type="Pfam" id="PF05729">
    <property type="entry name" value="NACHT"/>
    <property type="match status" value="1"/>
</dbReference>
<dbReference type="RefSeq" id="WP_170200887.1">
    <property type="nucleotide sequence ID" value="NZ_BAAAEW010000037.1"/>
</dbReference>
<dbReference type="Gene3D" id="3.40.50.300">
    <property type="entry name" value="P-loop containing nucleotide triphosphate hydrolases"/>
    <property type="match status" value="1"/>
</dbReference>
<comment type="caution">
    <text evidence="2">The sequence shown here is derived from an EMBL/GenBank/DDBJ whole genome shotgun (WGS) entry which is preliminary data.</text>
</comment>
<dbReference type="PANTHER" id="PTHR46844:SF1">
    <property type="entry name" value="SLR5058 PROTEIN"/>
    <property type="match status" value="1"/>
</dbReference>
<dbReference type="PROSITE" id="PS50837">
    <property type="entry name" value="NACHT"/>
    <property type="match status" value="1"/>
</dbReference>
<sequence length="624" mass="70319">MAIEPVSAALTLGSALWDALASNVVEGAAESAKKKWNKHNWGKSEAAYKLRLIDLYSSTKLLGNPKPIQLDRIYTDVLVLDQLTAYRRLQIDEESGSLRESTGLPPKIIRKPLLEIVRDRVRVYVLGKPGAGKSTFLKTLCLLCCKGEIPRTPVFISLKEWHDSGISLENFIRDEFRICGFPNSDLFAEHLLATGTAMLLLDGLDEVPPENDARQKAITALTRLSRQYPTAQMILTCRIAAAEYSFDQFDYFEIADFTQEQQLDFIAKWYTAAESARERFLTQWTHDENEGLRDLARTPLLLALLCLAFDETLSFPKRRVELYQEATNALLRKWDASRGIRRDELYKTLSYIRREQLLGRVAAKTFLKSEVFFPVQRATDIIDEYLDQLPPRDASKTTDAIDILKAVEAQHGLLVERAIGIYSFSHLTLHEYFAARNIVETAHTGVLHAVIQAHFFEDSWREVFLMAASLMDDATPLFDGVRDLFQSRYFNFLPLRRVFERSRTHSGTFFTAVASSSPPSQALTGVPENQVSHLVKCKDLCISLAAQFHFIKCGEFARARVRQASAHIQSLAFAEAKASGAPIKTLRAINDYLQACTVIIESLQVASLANRDAVVESLIFPTNV</sequence>
<dbReference type="InterPro" id="IPR027417">
    <property type="entry name" value="P-loop_NTPase"/>
</dbReference>